<evidence type="ECO:0000313" key="2">
    <source>
        <dbReference type="EMBL" id="VDM75890.1"/>
    </source>
</evidence>
<name>A0A3P7IRS9_STRVU</name>
<feature type="compositionally biased region" description="Low complexity" evidence="1">
    <location>
        <begin position="78"/>
        <end position="88"/>
    </location>
</feature>
<reference evidence="2 3" key="1">
    <citation type="submission" date="2018-11" db="EMBL/GenBank/DDBJ databases">
        <authorList>
            <consortium name="Pathogen Informatics"/>
        </authorList>
    </citation>
    <scope>NUCLEOTIDE SEQUENCE [LARGE SCALE GENOMIC DNA]</scope>
</reference>
<dbReference type="EMBL" id="UYYB01095993">
    <property type="protein sequence ID" value="VDM75890.1"/>
    <property type="molecule type" value="Genomic_DNA"/>
</dbReference>
<gene>
    <name evidence="2" type="ORF">SVUK_LOCUS10888</name>
</gene>
<protein>
    <submittedName>
        <fullName evidence="2">Uncharacterized protein</fullName>
    </submittedName>
</protein>
<feature type="region of interest" description="Disordered" evidence="1">
    <location>
        <begin position="78"/>
        <end position="145"/>
    </location>
</feature>
<dbReference type="AlphaFoldDB" id="A0A3P7IRS9"/>
<organism evidence="2 3">
    <name type="scientific">Strongylus vulgaris</name>
    <name type="common">Blood worm</name>
    <dbReference type="NCBI Taxonomy" id="40348"/>
    <lineage>
        <taxon>Eukaryota</taxon>
        <taxon>Metazoa</taxon>
        <taxon>Ecdysozoa</taxon>
        <taxon>Nematoda</taxon>
        <taxon>Chromadorea</taxon>
        <taxon>Rhabditida</taxon>
        <taxon>Rhabditina</taxon>
        <taxon>Rhabditomorpha</taxon>
        <taxon>Strongyloidea</taxon>
        <taxon>Strongylidae</taxon>
        <taxon>Strongylus</taxon>
    </lineage>
</organism>
<evidence type="ECO:0000313" key="3">
    <source>
        <dbReference type="Proteomes" id="UP000270094"/>
    </source>
</evidence>
<dbReference type="OrthoDB" id="5907872at2759"/>
<feature type="compositionally biased region" description="Basic and acidic residues" evidence="1">
    <location>
        <begin position="93"/>
        <end position="106"/>
    </location>
</feature>
<feature type="compositionally biased region" description="Basic and acidic residues" evidence="1">
    <location>
        <begin position="1"/>
        <end position="11"/>
    </location>
</feature>
<accession>A0A3P7IRS9</accession>
<sequence length="145" mass="16397">MENGVKSEQEAKNSLGRLRAPKGSHSPTDGLRAPSQLFDSTILPAFRYAAETWPDTWLQYNECTQHLDGLRSLHMKSISSSRSSGIVSKAKHRDWSCKEKDRRQMDTLEWIPRGSKRSSREAKRVTSDGSGPRDVGAAEYQHRCH</sequence>
<proteinExistence type="predicted"/>
<feature type="region of interest" description="Disordered" evidence="1">
    <location>
        <begin position="1"/>
        <end position="35"/>
    </location>
</feature>
<keyword evidence="3" id="KW-1185">Reference proteome</keyword>
<dbReference type="Proteomes" id="UP000270094">
    <property type="component" value="Unassembled WGS sequence"/>
</dbReference>
<evidence type="ECO:0000256" key="1">
    <source>
        <dbReference type="SAM" id="MobiDB-lite"/>
    </source>
</evidence>